<dbReference type="Pfam" id="PF18013">
    <property type="entry name" value="Phage_lysozyme2"/>
    <property type="match status" value="1"/>
</dbReference>
<evidence type="ECO:0000313" key="3">
    <source>
        <dbReference type="EMBL" id="AIW55170.1"/>
    </source>
</evidence>
<dbReference type="SUPFAM" id="SSF54001">
    <property type="entry name" value="Cysteine proteinases"/>
    <property type="match status" value="1"/>
</dbReference>
<dbReference type="InterPro" id="IPR007921">
    <property type="entry name" value="CHAP_dom"/>
</dbReference>
<reference evidence="3" key="1">
    <citation type="journal article" date="2015" name="Appl. Environ. Microbiol.">
        <title>Discovery of a conjugative megaplasmid in Bifidobacterium breve.</title>
        <authorList>
            <person name="Bottacini F."/>
            <person name="O'Connell Motherway M."/>
            <person name="Casey E."/>
            <person name="McDonnell B."/>
            <person name="Mahony J."/>
            <person name="Ventura M."/>
            <person name="van Sinderen D."/>
        </authorList>
    </citation>
    <scope>NUCLEOTIDE SEQUENCE</scope>
    <source>
        <strain evidence="3">JCM 7017</strain>
        <plasmid evidence="3">megaplasmid pMP7017</plasmid>
    </source>
</reference>
<name>A0A0A0UZ43_BIFBR</name>
<dbReference type="Gene3D" id="1.10.530.10">
    <property type="match status" value="1"/>
</dbReference>
<protein>
    <recommendedName>
        <fullName evidence="2">Peptidase C51 domain-containing protein</fullName>
    </recommendedName>
</protein>
<feature type="compositionally biased region" description="Polar residues" evidence="1">
    <location>
        <begin position="226"/>
        <end position="250"/>
    </location>
</feature>
<evidence type="ECO:0000259" key="2">
    <source>
        <dbReference type="PROSITE" id="PS50911"/>
    </source>
</evidence>
<feature type="region of interest" description="Disordered" evidence="1">
    <location>
        <begin position="226"/>
        <end position="257"/>
    </location>
</feature>
<dbReference type="Pfam" id="PF05257">
    <property type="entry name" value="CHAP"/>
    <property type="match status" value="1"/>
</dbReference>
<dbReference type="PROSITE" id="PS50911">
    <property type="entry name" value="CHAP"/>
    <property type="match status" value="1"/>
</dbReference>
<feature type="domain" description="Peptidase C51" evidence="2">
    <location>
        <begin position="276"/>
        <end position="409"/>
    </location>
</feature>
<dbReference type="EMBL" id="KM406416">
    <property type="protein sequence ID" value="AIW55170.1"/>
    <property type="molecule type" value="Genomic_DNA"/>
</dbReference>
<dbReference type="AlphaFoldDB" id="A0A0A0UZ43"/>
<gene>
    <name evidence="3" type="ORF">B7017_p0116</name>
</gene>
<dbReference type="InterPro" id="IPR041219">
    <property type="entry name" value="Phage_lysozyme2"/>
</dbReference>
<dbReference type="RefSeq" id="WP_155485971.1">
    <property type="nucleotide sequence ID" value="NZ_KM406416.1"/>
</dbReference>
<evidence type="ECO:0000256" key="1">
    <source>
        <dbReference type="SAM" id="MobiDB-lite"/>
    </source>
</evidence>
<keyword evidence="3" id="KW-0614">Plasmid</keyword>
<geneLocation type="plasmid" evidence="3">
    <name>megaplasmid pMP7017</name>
</geneLocation>
<accession>A0A0A0UZ43</accession>
<proteinExistence type="predicted"/>
<dbReference type="Gene3D" id="3.90.1720.10">
    <property type="entry name" value="endopeptidase domain like (from Nostoc punctiforme)"/>
    <property type="match status" value="1"/>
</dbReference>
<sequence length="415" mass="44446">MKTSTKLIAAGAAAIIGLNALILLASVSTVAGTMSVIASNTAKVSNAICRTTSTGSTSSTVDISPNDVALKAAQAFANAGYSKAATAGVIGNLQAESGFNPTAASSDGGYGIAQWTPRNKIQKWMDANGMGGRSDSDVEVQTKMLANTAESSFNDHYLDNVKSEGYSVDGSLLDMWKQASSPEEAAIAWMAGWERPNWSMRNEDIRTTTARQYYDSGLDSITFTGVSTPDTESSSSTVNECGSTSTTGSDATYGEVGGAPTDRNDFGWMCEWGHICTDGDGLGNRSTDTNFYKFDIAGYQCVWYAWNRLAMIHGGGWTWVSGNGDQIAGNAANAPGWEVSASPKPGDGVSFVHYNHVAVVEKVEQAGSGWRIFVSEGNFRDSSIVGHWNEYHTRWVDQSEFSGKRVFFRRPSWTK</sequence>
<organism evidence="3">
    <name type="scientific">Bifidobacterium breve</name>
    <dbReference type="NCBI Taxonomy" id="1685"/>
    <lineage>
        <taxon>Bacteria</taxon>
        <taxon>Bacillati</taxon>
        <taxon>Actinomycetota</taxon>
        <taxon>Actinomycetes</taxon>
        <taxon>Bifidobacteriales</taxon>
        <taxon>Bifidobacteriaceae</taxon>
        <taxon>Bifidobacterium</taxon>
    </lineage>
</organism>
<dbReference type="InterPro" id="IPR038765">
    <property type="entry name" value="Papain-like_cys_pep_sf"/>
</dbReference>